<evidence type="ECO:0000256" key="2">
    <source>
        <dbReference type="SAM" id="MobiDB-lite"/>
    </source>
</evidence>
<proteinExistence type="predicted"/>
<dbReference type="SUPFAM" id="SSF54791">
    <property type="entry name" value="Eukaryotic type KH-domain (KH-domain type I)"/>
    <property type="match status" value="1"/>
</dbReference>
<dbReference type="PANTHER" id="PTHR37394">
    <property type="entry name" value="PROTEIN PARTING DANCERS"/>
    <property type="match status" value="1"/>
</dbReference>
<dbReference type="Pfam" id="PF00013">
    <property type="entry name" value="KH_1"/>
    <property type="match status" value="1"/>
</dbReference>
<protein>
    <recommendedName>
        <fullName evidence="3">K Homology domain-containing protein</fullName>
    </recommendedName>
</protein>
<dbReference type="InterPro" id="IPR036612">
    <property type="entry name" value="KH_dom_type_1_sf"/>
</dbReference>
<dbReference type="GO" id="GO:0003723">
    <property type="term" value="F:RNA binding"/>
    <property type="evidence" value="ECO:0007669"/>
    <property type="project" value="UniProtKB-UniRule"/>
</dbReference>
<evidence type="ECO:0000259" key="3">
    <source>
        <dbReference type="SMART" id="SM00322"/>
    </source>
</evidence>
<evidence type="ECO:0000313" key="4">
    <source>
        <dbReference type="EMBL" id="KZV50659.1"/>
    </source>
</evidence>
<feature type="region of interest" description="Disordered" evidence="2">
    <location>
        <begin position="252"/>
        <end position="287"/>
    </location>
</feature>
<name>A0A2Z7D183_9LAMI</name>
<dbReference type="SMART" id="SM00322">
    <property type="entry name" value="KH"/>
    <property type="match status" value="1"/>
</dbReference>
<feature type="domain" description="K Homology" evidence="3">
    <location>
        <begin position="134"/>
        <end position="219"/>
    </location>
</feature>
<dbReference type="InterPro" id="IPR039172">
    <property type="entry name" value="PTD"/>
</dbReference>
<dbReference type="GO" id="GO:0000712">
    <property type="term" value="P:resolution of meiotic recombination intermediates"/>
    <property type="evidence" value="ECO:0007669"/>
    <property type="project" value="InterPro"/>
</dbReference>
<dbReference type="InterPro" id="IPR004087">
    <property type="entry name" value="KH_dom"/>
</dbReference>
<keyword evidence="1" id="KW-0694">RNA-binding</keyword>
<dbReference type="OrthoDB" id="1857825at2759"/>
<dbReference type="Gene3D" id="3.30.1370.10">
    <property type="entry name" value="K Homology domain, type 1"/>
    <property type="match status" value="1"/>
</dbReference>
<evidence type="ECO:0000313" key="5">
    <source>
        <dbReference type="Proteomes" id="UP000250235"/>
    </source>
</evidence>
<organism evidence="4 5">
    <name type="scientific">Dorcoceras hygrometricum</name>
    <dbReference type="NCBI Taxonomy" id="472368"/>
    <lineage>
        <taxon>Eukaryota</taxon>
        <taxon>Viridiplantae</taxon>
        <taxon>Streptophyta</taxon>
        <taxon>Embryophyta</taxon>
        <taxon>Tracheophyta</taxon>
        <taxon>Spermatophyta</taxon>
        <taxon>Magnoliopsida</taxon>
        <taxon>eudicotyledons</taxon>
        <taxon>Gunneridae</taxon>
        <taxon>Pentapetalae</taxon>
        <taxon>asterids</taxon>
        <taxon>lamiids</taxon>
        <taxon>Lamiales</taxon>
        <taxon>Gesneriaceae</taxon>
        <taxon>Didymocarpoideae</taxon>
        <taxon>Trichosporeae</taxon>
        <taxon>Loxocarpinae</taxon>
        <taxon>Dorcoceras</taxon>
    </lineage>
</organism>
<dbReference type="Pfam" id="PF14520">
    <property type="entry name" value="HHH_5"/>
    <property type="match status" value="1"/>
</dbReference>
<dbReference type="AlphaFoldDB" id="A0A2Z7D183"/>
<feature type="region of interest" description="Disordered" evidence="2">
    <location>
        <begin position="106"/>
        <end position="141"/>
    </location>
</feature>
<accession>A0A2Z7D183</accession>
<dbReference type="PROSITE" id="PS50084">
    <property type="entry name" value="KH_TYPE_1"/>
    <property type="match status" value="1"/>
</dbReference>
<reference evidence="4 5" key="1">
    <citation type="journal article" date="2015" name="Proc. Natl. Acad. Sci. U.S.A.">
        <title>The resurrection genome of Boea hygrometrica: A blueprint for survival of dehydration.</title>
        <authorList>
            <person name="Xiao L."/>
            <person name="Yang G."/>
            <person name="Zhang L."/>
            <person name="Yang X."/>
            <person name="Zhao S."/>
            <person name="Ji Z."/>
            <person name="Zhou Q."/>
            <person name="Hu M."/>
            <person name="Wang Y."/>
            <person name="Chen M."/>
            <person name="Xu Y."/>
            <person name="Jin H."/>
            <person name="Xiao X."/>
            <person name="Hu G."/>
            <person name="Bao F."/>
            <person name="Hu Y."/>
            <person name="Wan P."/>
            <person name="Li L."/>
            <person name="Deng X."/>
            <person name="Kuang T."/>
            <person name="Xiang C."/>
            <person name="Zhu J.K."/>
            <person name="Oliver M.J."/>
            <person name="He Y."/>
        </authorList>
    </citation>
    <scope>NUCLEOTIDE SEQUENCE [LARGE SCALE GENOMIC DNA]</scope>
    <source>
        <strain evidence="5">cv. XS01</strain>
    </source>
</reference>
<sequence>MADAEEVLNGGGDELESQRPRLEPNVTEPDGLGNSNFTALFGCTGLALMGGIGNLTSSLQNGYQEEEKCGELKDEEIEQSDTVMDIGELVLDSHEPVKETLEIITEEPASNEVAEADNPEEPDQSKAEIEESSKELPDEINVPSNELQSVFGTRIISRQMEVGVLIGKAGHTIHSLQDNSGTKIQIMKDAKADPQYTGRVSGNKKHIETATDLMKDVMNQGNYGQEGPDCSLPPPYSQTPAQPYGHGYNEVKNNHHSAQQHSGHMGPQQTLYARGGTQSGYGPQDQYGKPPMYVMPPQGTHAQQYGQPRPSQPGVMPHQGCDGVCIMSTTWKEEQHPSFINFISCFLSENSCRLNFVSIDPDFIFNCGGVSTAFIFVTNWDSTDNTSIFSRAKKLMGQFANLYLVVTLPTWDQNDSFVRSYFKSGMELGRPAFMPVKDLEMGFEKIVKVALARGACKRQDVMAKLRAEREISVQSVDLYVKVVTSVPGIDNHDANALNQAIGSIEAIARAPKEYIMDNTDLSAEKAELIARPDLSIRGVLSETLLTSSNQYLWLHITKRRTCRLSSFLKDRYPDLSIFRRDRSHGSNSLAGKNSILSFGAPSGPRRTNHQTLVEEIRKLRDEISHLKGGSTVPPPPPPVREVPISREVLVAKLPQHFKFPNVGSTMNGGSRRTLVPILEWITSNKVKEAGRKTRGLPTELRPIVARTRNPRWEQHSPQPRGFTHMISGRPTDGDSNRARKAICRRMKNMEMTPIDVIEFFPTIELQPHRTITSGYRETSCLEIVLPSYIVKLVTPRDLEAS</sequence>
<gene>
    <name evidence="4" type="ORF">F511_30972</name>
</gene>
<evidence type="ECO:0000256" key="1">
    <source>
        <dbReference type="PROSITE-ProRule" id="PRU00117"/>
    </source>
</evidence>
<feature type="region of interest" description="Disordered" evidence="2">
    <location>
        <begin position="712"/>
        <end position="736"/>
    </location>
</feature>
<dbReference type="EMBL" id="KQ992355">
    <property type="protein sequence ID" value="KZV50659.1"/>
    <property type="molecule type" value="Genomic_DNA"/>
</dbReference>
<keyword evidence="5" id="KW-1185">Reference proteome</keyword>
<feature type="region of interest" description="Disordered" evidence="2">
    <location>
        <begin position="1"/>
        <end position="33"/>
    </location>
</feature>
<dbReference type="Proteomes" id="UP000250235">
    <property type="component" value="Unassembled WGS sequence"/>
</dbReference>
<feature type="compositionally biased region" description="Basic and acidic residues" evidence="2">
    <location>
        <begin position="123"/>
        <end position="137"/>
    </location>
</feature>
<dbReference type="PANTHER" id="PTHR37394:SF1">
    <property type="entry name" value="PROTEIN PARTING DANCERS"/>
    <property type="match status" value="1"/>
</dbReference>
<dbReference type="Gene3D" id="1.10.150.20">
    <property type="entry name" value="5' to 3' exonuclease, C-terminal subdomain"/>
    <property type="match status" value="1"/>
</dbReference>
<dbReference type="InterPro" id="IPR004088">
    <property type="entry name" value="KH_dom_type_1"/>
</dbReference>
<feature type="compositionally biased region" description="Polar residues" evidence="2">
    <location>
        <begin position="256"/>
        <end position="271"/>
    </location>
</feature>